<accession>Q6FQP2</accession>
<dbReference type="eggNOG" id="ENOG502QUDU">
    <property type="taxonomic scope" value="Eukaryota"/>
</dbReference>
<evidence type="ECO:0008006" key="5">
    <source>
        <dbReference type="Google" id="ProtNLM"/>
    </source>
</evidence>
<evidence type="ECO:0000256" key="1">
    <source>
        <dbReference type="SAM" id="Phobius"/>
    </source>
</evidence>
<dbReference type="CGD" id="CAL0132558">
    <property type="gene designation" value="CAGL0I04664g"/>
</dbReference>
<sequence length="293" mass="33219">MITLSALFFIAKRMPRMIVLLLTFINIFLLVFLLVGCYSPSHINTYLSRFTFASDSTLYPMIKQSFTHNAKTTGFENVVVKVGYLRTCIDKVPRVYNMDNNSIATKCYSGKTIENESIYSDITLQLFNVPKSSQSSNTTTSTPVTLNLLELAQITAAKVVHPHLLIATVAFTVLEFIGMTYYLIPLLPFKNWINIYNIVLASLLLLLWTIGVMWEHVATRATAKLIPPASLGIIKSHRGRKAASMAWLIFSFQLINTILLWFLYIRDRKSEVSDLDLDLNYNFSTNSSMTEKT</sequence>
<dbReference type="HOGENOM" id="CLU_075335_0_0_1"/>
<dbReference type="AlphaFoldDB" id="Q6FQP2"/>
<reference evidence="3 4" key="1">
    <citation type="journal article" date="2004" name="Nature">
        <title>Genome evolution in yeasts.</title>
        <authorList>
            <consortium name="Genolevures"/>
            <person name="Dujon B."/>
            <person name="Sherman D."/>
            <person name="Fischer G."/>
            <person name="Durrens P."/>
            <person name="Casaregola S."/>
            <person name="Lafontaine I."/>
            <person name="de Montigny J."/>
            <person name="Marck C."/>
            <person name="Neuveglise C."/>
            <person name="Talla E."/>
            <person name="Goffard N."/>
            <person name="Frangeul L."/>
            <person name="Aigle M."/>
            <person name="Anthouard V."/>
            <person name="Babour A."/>
            <person name="Barbe V."/>
            <person name="Barnay S."/>
            <person name="Blanchin S."/>
            <person name="Beckerich J.M."/>
            <person name="Beyne E."/>
            <person name="Bleykasten C."/>
            <person name="Boisrame A."/>
            <person name="Boyer J."/>
            <person name="Cattolico L."/>
            <person name="Confanioleri F."/>
            <person name="de Daruvar A."/>
            <person name="Despons L."/>
            <person name="Fabre E."/>
            <person name="Fairhead C."/>
            <person name="Ferry-Dumazet H."/>
            <person name="Groppi A."/>
            <person name="Hantraye F."/>
            <person name="Hennequin C."/>
            <person name="Jauniaux N."/>
            <person name="Joyet P."/>
            <person name="Kachouri R."/>
            <person name="Kerrest A."/>
            <person name="Koszul R."/>
            <person name="Lemaire M."/>
            <person name="Lesur I."/>
            <person name="Ma L."/>
            <person name="Muller H."/>
            <person name="Nicaud J.M."/>
            <person name="Nikolski M."/>
            <person name="Oztas S."/>
            <person name="Ozier-Kalogeropoulos O."/>
            <person name="Pellenz S."/>
            <person name="Potier S."/>
            <person name="Richard G.F."/>
            <person name="Straub M.L."/>
            <person name="Suleau A."/>
            <person name="Swennene D."/>
            <person name="Tekaia F."/>
            <person name="Wesolowski-Louvel M."/>
            <person name="Westhof E."/>
            <person name="Wirth B."/>
            <person name="Zeniou-Meyer M."/>
            <person name="Zivanovic I."/>
            <person name="Bolotin-Fukuhara M."/>
            <person name="Thierry A."/>
            <person name="Bouchier C."/>
            <person name="Caudron B."/>
            <person name="Scarpelli C."/>
            <person name="Gaillardin C."/>
            <person name="Weissenbach J."/>
            <person name="Wincker P."/>
            <person name="Souciet J.L."/>
        </authorList>
    </citation>
    <scope>NUCLEOTIDE SEQUENCE [LARGE SCALE GENOMIC DNA]</scope>
    <source>
        <strain evidence="4">ATCC 2001 / BCRC 20586 / JCM 3761 / NBRC 0622 / NRRL Y-65 / CBS 138</strain>
    </source>
</reference>
<dbReference type="Pfam" id="PF12351">
    <property type="entry name" value="Fig1"/>
    <property type="match status" value="1"/>
</dbReference>
<dbReference type="PANTHER" id="PTHR28092">
    <property type="entry name" value="FACTOR-INDUCED GENE 1 PROTEIN"/>
    <property type="match status" value="1"/>
</dbReference>
<feature type="transmembrane region" description="Helical" evidence="1">
    <location>
        <begin position="164"/>
        <end position="183"/>
    </location>
</feature>
<dbReference type="GO" id="GO:0000755">
    <property type="term" value="P:cytogamy"/>
    <property type="evidence" value="ECO:0007669"/>
    <property type="project" value="EnsemblFungi"/>
</dbReference>
<feature type="transmembrane region" description="Helical" evidence="1">
    <location>
        <begin position="245"/>
        <end position="265"/>
    </location>
</feature>
<dbReference type="STRING" id="284593.Q6FQP2"/>
<dbReference type="InterPro" id="IPR016509">
    <property type="entry name" value="Fig1"/>
</dbReference>
<dbReference type="InParanoid" id="Q6FQP2"/>
<dbReference type="GO" id="GO:0009277">
    <property type="term" value="C:fungal-type cell wall"/>
    <property type="evidence" value="ECO:0007669"/>
    <property type="project" value="EnsemblFungi"/>
</dbReference>
<evidence type="ECO:0000313" key="2">
    <source>
        <dbReference type="CGD" id="CAL0132558"/>
    </source>
</evidence>
<evidence type="ECO:0000313" key="3">
    <source>
        <dbReference type="EMBL" id="CAG60389.1"/>
    </source>
</evidence>
<dbReference type="KEGG" id="cgr:2889359"/>
<dbReference type="Proteomes" id="UP000002428">
    <property type="component" value="Chromosome I"/>
</dbReference>
<dbReference type="PANTHER" id="PTHR28092:SF1">
    <property type="entry name" value="FACTOR-INDUCED GENE 1 PROTEIN"/>
    <property type="match status" value="1"/>
</dbReference>
<keyword evidence="4" id="KW-1185">Reference proteome</keyword>
<dbReference type="InterPro" id="IPR033481">
    <property type="entry name" value="Dni1/Fig1"/>
</dbReference>
<gene>
    <name evidence="2 3" type="ordered locus">CAGL0I04664g</name>
</gene>
<dbReference type="VEuPathDB" id="FungiDB:CAGL0I04664g"/>
<dbReference type="FunCoup" id="Q6FQP2">
    <property type="interactions" value="30"/>
</dbReference>
<dbReference type="GO" id="GO:0000753">
    <property type="term" value="P:cell morphogenesis involved in conjugation with cellular fusion"/>
    <property type="evidence" value="ECO:0007669"/>
    <property type="project" value="EnsemblFungi"/>
</dbReference>
<proteinExistence type="predicted"/>
<keyword evidence="1" id="KW-1133">Transmembrane helix</keyword>
<dbReference type="OMA" id="YFGICVN"/>
<evidence type="ECO:0000313" key="4">
    <source>
        <dbReference type="Proteomes" id="UP000002428"/>
    </source>
</evidence>
<dbReference type="GO" id="GO:0043332">
    <property type="term" value="C:mating projection tip"/>
    <property type="evidence" value="ECO:0007669"/>
    <property type="project" value="EnsemblFungi"/>
</dbReference>
<dbReference type="PIRSF" id="PIRSF007138">
    <property type="entry name" value="FIG1"/>
    <property type="match status" value="1"/>
</dbReference>
<name>Q6FQP2_CANGA</name>
<feature type="transmembrane region" description="Helical" evidence="1">
    <location>
        <begin position="195"/>
        <end position="214"/>
    </location>
</feature>
<organism evidence="3 4">
    <name type="scientific">Candida glabrata (strain ATCC 2001 / BCRC 20586 / JCM 3761 / NBRC 0622 / NRRL Y-65 / CBS 138)</name>
    <name type="common">Yeast</name>
    <name type="synonym">Nakaseomyces glabratus</name>
    <dbReference type="NCBI Taxonomy" id="284593"/>
    <lineage>
        <taxon>Eukaryota</taxon>
        <taxon>Fungi</taxon>
        <taxon>Dikarya</taxon>
        <taxon>Ascomycota</taxon>
        <taxon>Saccharomycotina</taxon>
        <taxon>Saccharomycetes</taxon>
        <taxon>Saccharomycetales</taxon>
        <taxon>Saccharomycetaceae</taxon>
        <taxon>Nakaseomyces</taxon>
    </lineage>
</organism>
<dbReference type="GO" id="GO:0016020">
    <property type="term" value="C:membrane"/>
    <property type="evidence" value="ECO:0007669"/>
    <property type="project" value="InterPro"/>
</dbReference>
<protein>
    <recommendedName>
        <fullName evidence="5">Factor-induced gene 1 protein</fullName>
    </recommendedName>
</protein>
<keyword evidence="1" id="KW-0812">Transmembrane</keyword>
<feature type="transmembrane region" description="Helical" evidence="1">
    <location>
        <begin position="17"/>
        <end position="39"/>
    </location>
</feature>
<dbReference type="EMBL" id="CR380955">
    <property type="protein sequence ID" value="CAG60389.1"/>
    <property type="molecule type" value="Genomic_DNA"/>
</dbReference>
<keyword evidence="1" id="KW-0472">Membrane</keyword>